<keyword evidence="2" id="KW-0808">Transferase</keyword>
<dbReference type="GO" id="GO:0016740">
    <property type="term" value="F:transferase activity"/>
    <property type="evidence" value="ECO:0007669"/>
    <property type="project" value="UniProtKB-KW"/>
</dbReference>
<protein>
    <submittedName>
        <fullName evidence="2 3">Glycosyl transferase family 1</fullName>
    </submittedName>
</protein>
<evidence type="ECO:0000313" key="3">
    <source>
        <dbReference type="EnsemblMetazoa" id="ASIC014231-PA"/>
    </source>
</evidence>
<sequence>MVRGQVARHPETSPRVIEIRCGQFRVRIPAPRVNRSWRRFGTARLTGTDTEEVVKQDRTKTRPPHTTSPARRKMLAAEGSKAIQAHHTDASRNIRRRRIIPHRADDFKRSRIISKSGGGGRGGRGGGGLRCRV</sequence>
<reference evidence="2 4" key="1">
    <citation type="journal article" date="2014" name="BMC Genomics">
        <title>Genome sequence of Anopheles sinensis provides insight into genetics basis of mosquito competence for malaria parasites.</title>
        <authorList>
            <person name="Zhou D."/>
            <person name="Zhang D."/>
            <person name="Ding G."/>
            <person name="Shi L."/>
            <person name="Hou Q."/>
            <person name="Ye Y."/>
            <person name="Xu Y."/>
            <person name="Zhou H."/>
            <person name="Xiong C."/>
            <person name="Li S."/>
            <person name="Yu J."/>
            <person name="Hong S."/>
            <person name="Yu X."/>
            <person name="Zou P."/>
            <person name="Chen C."/>
            <person name="Chang X."/>
            <person name="Wang W."/>
            <person name="Lv Y."/>
            <person name="Sun Y."/>
            <person name="Ma L."/>
            <person name="Shen B."/>
            <person name="Zhu C."/>
        </authorList>
    </citation>
    <scope>NUCLEOTIDE SEQUENCE [LARGE SCALE GENOMIC DNA]</scope>
</reference>
<dbReference type="Proteomes" id="UP000030765">
    <property type="component" value="Unassembled WGS sequence"/>
</dbReference>
<proteinExistence type="predicted"/>
<evidence type="ECO:0000313" key="4">
    <source>
        <dbReference type="Proteomes" id="UP000030765"/>
    </source>
</evidence>
<dbReference type="VEuPathDB" id="VectorBase:ASIC014231"/>
<dbReference type="AlphaFoldDB" id="A0A084W7N1"/>
<name>A0A084W7N1_ANOSI</name>
<feature type="compositionally biased region" description="Gly residues" evidence="1">
    <location>
        <begin position="116"/>
        <end position="133"/>
    </location>
</feature>
<dbReference type="EMBL" id="KE525315">
    <property type="protein sequence ID" value="KFB46225.1"/>
    <property type="molecule type" value="Genomic_DNA"/>
</dbReference>
<dbReference type="EMBL" id="ATLV01021267">
    <property type="status" value="NOT_ANNOTATED_CDS"/>
    <property type="molecule type" value="Genomic_DNA"/>
</dbReference>
<organism evidence="2">
    <name type="scientific">Anopheles sinensis</name>
    <name type="common">Mosquito</name>
    <dbReference type="NCBI Taxonomy" id="74873"/>
    <lineage>
        <taxon>Eukaryota</taxon>
        <taxon>Metazoa</taxon>
        <taxon>Ecdysozoa</taxon>
        <taxon>Arthropoda</taxon>
        <taxon>Hexapoda</taxon>
        <taxon>Insecta</taxon>
        <taxon>Pterygota</taxon>
        <taxon>Neoptera</taxon>
        <taxon>Endopterygota</taxon>
        <taxon>Diptera</taxon>
        <taxon>Nematocera</taxon>
        <taxon>Culicoidea</taxon>
        <taxon>Culicidae</taxon>
        <taxon>Anophelinae</taxon>
        <taxon>Anopheles</taxon>
    </lineage>
</organism>
<dbReference type="EnsemblMetazoa" id="ASIC014231-RA">
    <property type="protein sequence ID" value="ASIC014231-PA"/>
    <property type="gene ID" value="ASIC014231"/>
</dbReference>
<feature type="region of interest" description="Disordered" evidence="1">
    <location>
        <begin position="48"/>
        <end position="70"/>
    </location>
</feature>
<keyword evidence="4" id="KW-1185">Reference proteome</keyword>
<reference evidence="3" key="2">
    <citation type="submission" date="2020-05" db="UniProtKB">
        <authorList>
            <consortium name="EnsemblMetazoa"/>
        </authorList>
    </citation>
    <scope>IDENTIFICATION</scope>
</reference>
<evidence type="ECO:0000256" key="1">
    <source>
        <dbReference type="SAM" id="MobiDB-lite"/>
    </source>
</evidence>
<gene>
    <name evidence="2" type="ORF">ZHAS_00014231</name>
</gene>
<feature type="region of interest" description="Disordered" evidence="1">
    <location>
        <begin position="112"/>
        <end position="133"/>
    </location>
</feature>
<evidence type="ECO:0000313" key="2">
    <source>
        <dbReference type="EMBL" id="KFB46225.1"/>
    </source>
</evidence>
<accession>A0A084W7N1</accession>